<keyword evidence="8" id="KW-0732">Signal</keyword>
<evidence type="ECO:0000256" key="13">
    <source>
        <dbReference type="ARBA" id="ARBA00023180"/>
    </source>
</evidence>
<dbReference type="EC" id="3.4.16.-" evidence="14"/>
<evidence type="ECO:0000256" key="10">
    <source>
        <dbReference type="ARBA" id="ARBA00022989"/>
    </source>
</evidence>
<evidence type="ECO:0000256" key="5">
    <source>
        <dbReference type="ARBA" id="ARBA00022670"/>
    </source>
</evidence>
<sequence>MSSNGCLSDFEVTEPLPNITWDLGRSFAGNLPVQREGHPNDTLYFWGFESSSGSLTAAAGENSDAPWGIWLNGGPGASSLLGLLYENGPIHLNPDLGAYENPYGWNNLADYFWIDQPVGTGWSTADATGFVYDEDQVGTDFMGFLDNLVKVFPSLKTRPLHLTGESYAGMFIPYITKAYFGMSDPPVNLAKIAIGDGTIGSEAVYEYLPTLTVMQTYPQLIGYDTEVFEWFREQEHLCGYDLNLTYPQDGYFPDLQLVYPTDPARIPDLYMKKRSLPKSWRGMMQEGRRRYGSSSVRAKDRANGIQRQHMKRDLAGRANGTIDPWYGCFLYDGMVDYALNFTYPWDVTSSFSGIDVYDIPDALNPEIPMDGSYFFNDPQTVAALHAPTSQPWVGEMEYYPFLGGADNDYNDPSVECVFISIFLILEACQHDAQADGLPYRASN</sequence>
<dbReference type="EMBL" id="HE797587">
    <property type="protein sequence ID" value="CCM06969.1"/>
    <property type="molecule type" value="Genomic_DNA"/>
</dbReference>
<gene>
    <name evidence="15" type="ORF">FIBRA_09283</name>
</gene>
<evidence type="ECO:0000313" key="15">
    <source>
        <dbReference type="EMBL" id="CCM06969.1"/>
    </source>
</evidence>
<dbReference type="PANTHER" id="PTHR11802">
    <property type="entry name" value="SERINE PROTEASE FAMILY S10 SERINE CARBOXYPEPTIDASE"/>
    <property type="match status" value="1"/>
</dbReference>
<dbReference type="GO" id="GO:0005794">
    <property type="term" value="C:Golgi apparatus"/>
    <property type="evidence" value="ECO:0007669"/>
    <property type="project" value="UniProtKB-SubCell"/>
</dbReference>
<dbReference type="Proteomes" id="UP000006352">
    <property type="component" value="Unassembled WGS sequence"/>
</dbReference>
<dbReference type="Gene3D" id="3.40.50.1820">
    <property type="entry name" value="alpha/beta hydrolase"/>
    <property type="match status" value="1"/>
</dbReference>
<dbReference type="RefSeq" id="XP_012176990.1">
    <property type="nucleotide sequence ID" value="XM_012321600.1"/>
</dbReference>
<evidence type="ECO:0000256" key="12">
    <source>
        <dbReference type="ARBA" id="ARBA00023136"/>
    </source>
</evidence>
<keyword evidence="7" id="KW-0053">Apoptosis</keyword>
<organism evidence="15 16">
    <name type="scientific">Fibroporia radiculosa</name>
    <dbReference type="NCBI Taxonomy" id="599839"/>
    <lineage>
        <taxon>Eukaryota</taxon>
        <taxon>Fungi</taxon>
        <taxon>Dikarya</taxon>
        <taxon>Basidiomycota</taxon>
        <taxon>Agaricomycotina</taxon>
        <taxon>Agaricomycetes</taxon>
        <taxon>Polyporales</taxon>
        <taxon>Fibroporiaceae</taxon>
        <taxon>Fibroporia</taxon>
    </lineage>
</organism>
<dbReference type="GO" id="GO:0006915">
    <property type="term" value="P:apoptotic process"/>
    <property type="evidence" value="ECO:0007669"/>
    <property type="project" value="UniProtKB-KW"/>
</dbReference>
<dbReference type="Pfam" id="PF00450">
    <property type="entry name" value="Peptidase_S10"/>
    <property type="match status" value="1"/>
</dbReference>
<evidence type="ECO:0000256" key="3">
    <source>
        <dbReference type="ARBA" id="ARBA00009431"/>
    </source>
</evidence>
<evidence type="ECO:0000313" key="16">
    <source>
        <dbReference type="Proteomes" id="UP000006352"/>
    </source>
</evidence>
<keyword evidence="6" id="KW-0812">Transmembrane</keyword>
<dbReference type="PROSITE" id="PS00131">
    <property type="entry name" value="CARBOXYPEPT_SER_SER"/>
    <property type="match status" value="1"/>
</dbReference>
<evidence type="ECO:0000256" key="4">
    <source>
        <dbReference type="ARBA" id="ARBA00022645"/>
    </source>
</evidence>
<dbReference type="PANTHER" id="PTHR11802:SF190">
    <property type="entry name" value="PHEROMONE-PROCESSING CARBOXYPEPTIDASE KEX1"/>
    <property type="match status" value="1"/>
</dbReference>
<dbReference type="InterPro" id="IPR018202">
    <property type="entry name" value="Ser_caboxypep_ser_AS"/>
</dbReference>
<dbReference type="AlphaFoldDB" id="J7S686"/>
<comment type="catalytic activity">
    <reaction evidence="1">
        <text>Preferential release of a C-terminal arginine or lysine residue.</text>
        <dbReference type="EC" id="3.4.16.6"/>
    </reaction>
</comment>
<dbReference type="STRING" id="599839.J7S686"/>
<dbReference type="InParanoid" id="J7S686"/>
<accession>J7S686</accession>
<protein>
    <recommendedName>
        <fullName evidence="14">Carboxypeptidase</fullName>
        <ecNumber evidence="14">3.4.16.-</ecNumber>
    </recommendedName>
</protein>
<evidence type="ECO:0000256" key="14">
    <source>
        <dbReference type="RuleBase" id="RU361156"/>
    </source>
</evidence>
<name>J7S686_9APHY</name>
<keyword evidence="4 14" id="KW-0121">Carboxypeptidase</keyword>
<dbReference type="HOGENOM" id="CLU_618250_0_0_1"/>
<comment type="similarity">
    <text evidence="3 14">Belongs to the peptidase S10 family.</text>
</comment>
<keyword evidence="13" id="KW-0325">Glycoprotein</keyword>
<evidence type="ECO:0000256" key="8">
    <source>
        <dbReference type="ARBA" id="ARBA00022729"/>
    </source>
</evidence>
<dbReference type="GeneID" id="24101869"/>
<proteinExistence type="inferred from homology"/>
<keyword evidence="16" id="KW-1185">Reference proteome</keyword>
<evidence type="ECO:0000256" key="6">
    <source>
        <dbReference type="ARBA" id="ARBA00022692"/>
    </source>
</evidence>
<dbReference type="GO" id="GO:0006508">
    <property type="term" value="P:proteolysis"/>
    <property type="evidence" value="ECO:0007669"/>
    <property type="project" value="UniProtKB-KW"/>
</dbReference>
<evidence type="ECO:0000256" key="7">
    <source>
        <dbReference type="ARBA" id="ARBA00022703"/>
    </source>
</evidence>
<evidence type="ECO:0000256" key="1">
    <source>
        <dbReference type="ARBA" id="ARBA00001003"/>
    </source>
</evidence>
<comment type="subcellular location">
    <subcellularLocation>
        <location evidence="2">Golgi apparatus</location>
        <location evidence="2">trans-Golgi network membrane</location>
        <topology evidence="2">Single-pass type I membrane protein</topology>
    </subcellularLocation>
</comment>
<dbReference type="InterPro" id="IPR001563">
    <property type="entry name" value="Peptidase_S10"/>
</dbReference>
<reference evidence="15 16" key="1">
    <citation type="journal article" date="2012" name="Appl. Environ. Microbiol.">
        <title>Short-read sequencing for genomic analysis of the brown rot fungus Fibroporia radiculosa.</title>
        <authorList>
            <person name="Tang J.D."/>
            <person name="Perkins A.D."/>
            <person name="Sonstegard T.S."/>
            <person name="Schroeder S.G."/>
            <person name="Burgess S.C."/>
            <person name="Diehl S.V."/>
        </authorList>
    </citation>
    <scope>NUCLEOTIDE SEQUENCE [LARGE SCALE GENOMIC DNA]</scope>
    <source>
        <strain evidence="15 16">TFFH 294</strain>
    </source>
</reference>
<keyword evidence="12" id="KW-0472">Membrane</keyword>
<dbReference type="InterPro" id="IPR029058">
    <property type="entry name" value="AB_hydrolase_fold"/>
</dbReference>
<evidence type="ECO:0000256" key="9">
    <source>
        <dbReference type="ARBA" id="ARBA00022801"/>
    </source>
</evidence>
<dbReference type="PRINTS" id="PR00724">
    <property type="entry name" value="CRBOXYPTASEC"/>
</dbReference>
<keyword evidence="11" id="KW-0333">Golgi apparatus</keyword>
<dbReference type="GO" id="GO:0004185">
    <property type="term" value="F:serine-type carboxypeptidase activity"/>
    <property type="evidence" value="ECO:0007669"/>
    <property type="project" value="UniProtKB-UniRule"/>
</dbReference>
<evidence type="ECO:0000256" key="11">
    <source>
        <dbReference type="ARBA" id="ARBA00023034"/>
    </source>
</evidence>
<keyword evidence="5 14" id="KW-0645">Protease</keyword>
<dbReference type="OrthoDB" id="443318at2759"/>
<keyword evidence="10" id="KW-1133">Transmembrane helix</keyword>
<keyword evidence="9 14" id="KW-0378">Hydrolase</keyword>
<evidence type="ECO:0000256" key="2">
    <source>
        <dbReference type="ARBA" id="ARBA00004393"/>
    </source>
</evidence>
<dbReference type="SUPFAM" id="SSF53474">
    <property type="entry name" value="alpha/beta-Hydrolases"/>
    <property type="match status" value="1"/>
</dbReference>